<dbReference type="SUPFAM" id="SSF81383">
    <property type="entry name" value="F-box domain"/>
    <property type="match status" value="1"/>
</dbReference>
<dbReference type="GeneID" id="35444641"/>
<name>A0A2G4T746_RHIZD</name>
<proteinExistence type="predicted"/>
<dbReference type="Gene3D" id="1.20.1280.50">
    <property type="match status" value="1"/>
</dbReference>
<dbReference type="Proteomes" id="UP000242254">
    <property type="component" value="Unassembled WGS sequence"/>
</dbReference>
<dbReference type="InterPro" id="IPR036047">
    <property type="entry name" value="F-box-like_dom_sf"/>
</dbReference>
<dbReference type="Pfam" id="PF12937">
    <property type="entry name" value="F-box-like"/>
    <property type="match status" value="1"/>
</dbReference>
<keyword evidence="3" id="KW-1185">Reference proteome</keyword>
<organism evidence="2 3">
    <name type="scientific">Rhizopus microsporus ATCC 52813</name>
    <dbReference type="NCBI Taxonomy" id="1340429"/>
    <lineage>
        <taxon>Eukaryota</taxon>
        <taxon>Fungi</taxon>
        <taxon>Fungi incertae sedis</taxon>
        <taxon>Mucoromycota</taxon>
        <taxon>Mucoromycotina</taxon>
        <taxon>Mucoromycetes</taxon>
        <taxon>Mucorales</taxon>
        <taxon>Mucorineae</taxon>
        <taxon>Rhizopodaceae</taxon>
        <taxon>Rhizopus</taxon>
    </lineage>
</organism>
<evidence type="ECO:0000313" key="2">
    <source>
        <dbReference type="EMBL" id="PHZ16811.1"/>
    </source>
</evidence>
<reference evidence="2 3" key="1">
    <citation type="journal article" date="2016" name="Proc. Natl. Acad. Sci. U.S.A.">
        <title>Lipid metabolic changes in an early divergent fungus govern the establishment of a mutualistic symbiosis with endobacteria.</title>
        <authorList>
            <person name="Lastovetsky O.A."/>
            <person name="Gaspar M.L."/>
            <person name="Mondo S.J."/>
            <person name="LaButti K.M."/>
            <person name="Sandor L."/>
            <person name="Grigoriev I.V."/>
            <person name="Henry S.A."/>
            <person name="Pawlowska T.E."/>
        </authorList>
    </citation>
    <scope>NUCLEOTIDE SEQUENCE [LARGE SCALE GENOMIC DNA]</scope>
    <source>
        <strain evidence="2 3">ATCC 52813</strain>
    </source>
</reference>
<accession>A0A2G4T746</accession>
<dbReference type="InterPro" id="IPR001810">
    <property type="entry name" value="F-box_dom"/>
</dbReference>
<sequence>MLCWKELPNEILYEIFEQLKSNFVLHDLVECQLVCKNWRKHASFILYRKLTFDGCLQGEKLIECMQNSSLRSLVHEINFWRNRRIDNERIMSLIYKLAETCPNIEIFKDNLRINHWKALGGAVRSYWKQLKQLPEPHWSMYNDENTFANYYTVATVCRRTLTHLVLPPVHPTNPQFTRVLPQLPFFISLTHLTVEPSYYNPTLMDFDEVINQCSNLMCFTIDPYLMVFDRNSDYFKRYDILSIQPHFKLKDLW</sequence>
<dbReference type="EMBL" id="KZ303843">
    <property type="protein sequence ID" value="PHZ16811.1"/>
    <property type="molecule type" value="Genomic_DNA"/>
</dbReference>
<dbReference type="RefSeq" id="XP_023470519.1">
    <property type="nucleotide sequence ID" value="XM_023613652.1"/>
</dbReference>
<protein>
    <recommendedName>
        <fullName evidence="1">F-box domain-containing protein</fullName>
    </recommendedName>
</protein>
<dbReference type="AlphaFoldDB" id="A0A2G4T746"/>
<evidence type="ECO:0000259" key="1">
    <source>
        <dbReference type="Pfam" id="PF12937"/>
    </source>
</evidence>
<dbReference type="CDD" id="cd09917">
    <property type="entry name" value="F-box_SF"/>
    <property type="match status" value="1"/>
</dbReference>
<evidence type="ECO:0000313" key="3">
    <source>
        <dbReference type="Proteomes" id="UP000242254"/>
    </source>
</evidence>
<gene>
    <name evidence="2" type="ORF">RHIMIDRAFT_289538</name>
</gene>
<feature type="domain" description="F-box" evidence="1">
    <location>
        <begin position="4"/>
        <end position="52"/>
    </location>
</feature>